<keyword evidence="2" id="KW-1185">Reference proteome</keyword>
<dbReference type="OrthoDB" id="4540679at2759"/>
<sequence>MSPWSTSPLIILKATTVYSFQRRAQVLLWLEFLSSADAPQIPSNTLIAPRQKSTWNDIRFQLTARSWWDIAGQVVVYEPLCWVPIVREKITIPCSQLRTRRTTIQIEELYGLQTTLHLVHQHDPSPTTSAEINWEASTKLHEKSTQIGKLPSSSSWAYLCACGAPLSVPFITCYLNDEGKSDSFTWNGIEKWEDILVDLNDLNEVQPLAIFMTGTGYSGSLYLQILPAFNERKDLEDIHLVTAAETLPLLDNKKPLATFVAVYLHYKYQ</sequence>
<evidence type="ECO:0000313" key="2">
    <source>
        <dbReference type="Proteomes" id="UP000749646"/>
    </source>
</evidence>
<evidence type="ECO:0000313" key="1">
    <source>
        <dbReference type="EMBL" id="KAF9995534.1"/>
    </source>
</evidence>
<name>A0A9P6MEF2_9FUNG</name>
<gene>
    <name evidence="1" type="ORF">BGZ65_008823</name>
</gene>
<accession>A0A9P6MEF2</accession>
<reference evidence="1" key="1">
    <citation type="journal article" date="2020" name="Fungal Divers.">
        <title>Resolving the Mortierellaceae phylogeny through synthesis of multi-gene phylogenetics and phylogenomics.</title>
        <authorList>
            <person name="Vandepol N."/>
            <person name="Liber J."/>
            <person name="Desiro A."/>
            <person name="Na H."/>
            <person name="Kennedy M."/>
            <person name="Barry K."/>
            <person name="Grigoriev I.V."/>
            <person name="Miller A.N."/>
            <person name="O'Donnell K."/>
            <person name="Stajich J.E."/>
            <person name="Bonito G."/>
        </authorList>
    </citation>
    <scope>NUCLEOTIDE SEQUENCE</scope>
    <source>
        <strain evidence="1">MES-2147</strain>
    </source>
</reference>
<comment type="caution">
    <text evidence="1">The sequence shown here is derived from an EMBL/GenBank/DDBJ whole genome shotgun (WGS) entry which is preliminary data.</text>
</comment>
<dbReference type="Proteomes" id="UP000749646">
    <property type="component" value="Unassembled WGS sequence"/>
</dbReference>
<protein>
    <submittedName>
        <fullName evidence="1">Uncharacterized protein</fullName>
    </submittedName>
</protein>
<organism evidence="1 2">
    <name type="scientific">Modicella reniformis</name>
    <dbReference type="NCBI Taxonomy" id="1440133"/>
    <lineage>
        <taxon>Eukaryota</taxon>
        <taxon>Fungi</taxon>
        <taxon>Fungi incertae sedis</taxon>
        <taxon>Mucoromycota</taxon>
        <taxon>Mortierellomycotina</taxon>
        <taxon>Mortierellomycetes</taxon>
        <taxon>Mortierellales</taxon>
        <taxon>Mortierellaceae</taxon>
        <taxon>Modicella</taxon>
    </lineage>
</organism>
<dbReference type="AlphaFoldDB" id="A0A9P6MEF2"/>
<dbReference type="EMBL" id="JAAAHW010001334">
    <property type="protein sequence ID" value="KAF9995534.1"/>
    <property type="molecule type" value="Genomic_DNA"/>
</dbReference>
<proteinExistence type="predicted"/>